<comment type="similarity">
    <text evidence="8">Belongs to the NAD kinase family.</text>
</comment>
<evidence type="ECO:0000256" key="7">
    <source>
        <dbReference type="ARBA" id="ARBA00047925"/>
    </source>
</evidence>
<keyword evidence="8" id="KW-0963">Cytoplasm</keyword>
<dbReference type="EMBL" id="FRAF01000013">
    <property type="protein sequence ID" value="SHK40138.1"/>
    <property type="molecule type" value="Genomic_DNA"/>
</dbReference>
<dbReference type="FunFam" id="2.60.200.30:FF:000009">
    <property type="entry name" value="Poly(P)/ATP NAD kinase"/>
    <property type="match status" value="1"/>
</dbReference>
<feature type="binding site" evidence="8">
    <location>
        <begin position="63"/>
        <end position="64"/>
    </location>
    <ligand>
        <name>NAD(+)</name>
        <dbReference type="ChEBI" id="CHEBI:57540"/>
    </ligand>
</feature>
<reference evidence="10" key="1">
    <citation type="submission" date="2016-11" db="EMBL/GenBank/DDBJ databases">
        <authorList>
            <person name="Varghese N."/>
            <person name="Submissions S."/>
        </authorList>
    </citation>
    <scope>NUCLEOTIDE SEQUENCE [LARGE SCALE GENOMIC DNA]</scope>
    <source>
        <strain evidence="10">USBA-503</strain>
    </source>
</reference>
<feature type="binding site" evidence="8">
    <location>
        <position position="167"/>
    </location>
    <ligand>
        <name>NAD(+)</name>
        <dbReference type="ChEBI" id="CHEBI:57540"/>
    </ligand>
</feature>
<dbReference type="AlphaFoldDB" id="A0A1M6S6G7"/>
<evidence type="ECO:0000313" key="9">
    <source>
        <dbReference type="EMBL" id="SHK40138.1"/>
    </source>
</evidence>
<feature type="active site" description="Proton acceptor" evidence="8">
    <location>
        <position position="63"/>
    </location>
</feature>
<evidence type="ECO:0000256" key="1">
    <source>
        <dbReference type="ARBA" id="ARBA00022679"/>
    </source>
</evidence>
<evidence type="ECO:0000256" key="6">
    <source>
        <dbReference type="ARBA" id="ARBA00023027"/>
    </source>
</evidence>
<dbReference type="GO" id="GO:0051287">
    <property type="term" value="F:NAD binding"/>
    <property type="evidence" value="ECO:0007669"/>
    <property type="project" value="UniProtKB-ARBA"/>
</dbReference>
<dbReference type="OrthoDB" id="9774737at2"/>
<dbReference type="EC" id="2.7.1.23" evidence="8"/>
<dbReference type="InterPro" id="IPR002504">
    <property type="entry name" value="NADK"/>
</dbReference>
<comment type="catalytic activity">
    <reaction evidence="7 8">
        <text>NAD(+) + ATP = ADP + NADP(+) + H(+)</text>
        <dbReference type="Rhea" id="RHEA:18629"/>
        <dbReference type="ChEBI" id="CHEBI:15378"/>
        <dbReference type="ChEBI" id="CHEBI:30616"/>
        <dbReference type="ChEBI" id="CHEBI:57540"/>
        <dbReference type="ChEBI" id="CHEBI:58349"/>
        <dbReference type="ChEBI" id="CHEBI:456216"/>
        <dbReference type="EC" id="2.7.1.23"/>
    </reaction>
</comment>
<dbReference type="PANTHER" id="PTHR20275:SF0">
    <property type="entry name" value="NAD KINASE"/>
    <property type="match status" value="1"/>
</dbReference>
<dbReference type="InterPro" id="IPR017438">
    <property type="entry name" value="ATP-NAD_kinase_N"/>
</dbReference>
<accession>A0A1M6S6G7</accession>
<dbReference type="GO" id="GO:0046872">
    <property type="term" value="F:metal ion binding"/>
    <property type="evidence" value="ECO:0007669"/>
    <property type="project" value="UniProtKB-UniRule"/>
</dbReference>
<evidence type="ECO:0000256" key="3">
    <source>
        <dbReference type="ARBA" id="ARBA00022777"/>
    </source>
</evidence>
<comment type="caution">
    <text evidence="8">Lacks conserved residue(s) required for the propagation of feature annotation.</text>
</comment>
<dbReference type="PANTHER" id="PTHR20275">
    <property type="entry name" value="NAD KINASE"/>
    <property type="match status" value="1"/>
</dbReference>
<dbReference type="Pfam" id="PF20143">
    <property type="entry name" value="NAD_kinase_C"/>
    <property type="match status" value="1"/>
</dbReference>
<evidence type="ECO:0000256" key="5">
    <source>
        <dbReference type="ARBA" id="ARBA00022857"/>
    </source>
</evidence>
<dbReference type="GO" id="GO:0005737">
    <property type="term" value="C:cytoplasm"/>
    <property type="evidence" value="ECO:0007669"/>
    <property type="project" value="UniProtKB-SubCell"/>
</dbReference>
<feature type="binding site" evidence="8">
    <location>
        <position position="237"/>
    </location>
    <ligand>
        <name>NAD(+)</name>
        <dbReference type="ChEBI" id="CHEBI:57540"/>
    </ligand>
</feature>
<keyword evidence="1 8" id="KW-0808">Transferase</keyword>
<name>A0A1M6S6G7_9BACL</name>
<dbReference type="Proteomes" id="UP000184016">
    <property type="component" value="Unassembled WGS sequence"/>
</dbReference>
<sequence length="287" mass="31974">MRTALLLYNPQKRQACTIQERLHQQLEMNGFQVCSFQSDDSQTILQTISEISAIEVAFVLGGDGTLLSVARMLAPANIPILGINVGHLGFLTESDPDGIEEAVRRIRDREYDLEARMMLSAAVLREEKMVQELLALNDAGVAKGSYGRMVTIHTYVDGVYVDTIRGDGMIVSTPTGSTAYSLSCGGPIVTPHLEVFLLTPICPHTLFSRPCVMDSQQEILLEVEASHSDFELTVDGQVSVRLHSGDCVRIRKAVCSTTLIKWRDREFFTVLRKKLREPHSHLDRKDD</sequence>
<evidence type="ECO:0000256" key="8">
    <source>
        <dbReference type="HAMAP-Rule" id="MF_00361"/>
    </source>
</evidence>
<feature type="binding site" evidence="8">
    <location>
        <position position="148"/>
    </location>
    <ligand>
        <name>NAD(+)</name>
        <dbReference type="ChEBI" id="CHEBI:57540"/>
    </ligand>
</feature>
<dbReference type="GO" id="GO:0005524">
    <property type="term" value="F:ATP binding"/>
    <property type="evidence" value="ECO:0007669"/>
    <property type="project" value="UniProtKB-KW"/>
</dbReference>
<evidence type="ECO:0000256" key="4">
    <source>
        <dbReference type="ARBA" id="ARBA00022840"/>
    </source>
</evidence>
<gene>
    <name evidence="8" type="primary">nadK</name>
    <name evidence="9" type="ORF">SAMN05443507_11338</name>
</gene>
<dbReference type="Gene3D" id="2.60.200.30">
    <property type="entry name" value="Probable inorganic polyphosphate/atp-NAD kinase, domain 2"/>
    <property type="match status" value="1"/>
</dbReference>
<feature type="binding site" evidence="8">
    <location>
        <position position="165"/>
    </location>
    <ligand>
        <name>NAD(+)</name>
        <dbReference type="ChEBI" id="CHEBI:57540"/>
    </ligand>
</feature>
<keyword evidence="3 8" id="KW-0418">Kinase</keyword>
<feature type="binding site" evidence="8">
    <location>
        <begin position="137"/>
        <end position="138"/>
    </location>
    <ligand>
        <name>NAD(+)</name>
        <dbReference type="ChEBI" id="CHEBI:57540"/>
    </ligand>
</feature>
<keyword evidence="10" id="KW-1185">Reference proteome</keyword>
<evidence type="ECO:0000256" key="2">
    <source>
        <dbReference type="ARBA" id="ARBA00022741"/>
    </source>
</evidence>
<dbReference type="STRING" id="1830138.SAMN05443507_11338"/>
<dbReference type="GO" id="GO:0019674">
    <property type="term" value="P:NAD+ metabolic process"/>
    <property type="evidence" value="ECO:0007669"/>
    <property type="project" value="InterPro"/>
</dbReference>
<dbReference type="InterPro" id="IPR016064">
    <property type="entry name" value="NAD/diacylglycerol_kinase_sf"/>
</dbReference>
<keyword evidence="6 8" id="KW-0520">NAD</keyword>
<protein>
    <recommendedName>
        <fullName evidence="8">NAD kinase</fullName>
        <ecNumber evidence="8">2.7.1.23</ecNumber>
    </recommendedName>
    <alternativeName>
        <fullName evidence="8">ATP-dependent NAD kinase</fullName>
    </alternativeName>
</protein>
<dbReference type="SUPFAM" id="SSF111331">
    <property type="entry name" value="NAD kinase/diacylglycerol kinase-like"/>
    <property type="match status" value="1"/>
</dbReference>
<comment type="function">
    <text evidence="8">Involved in the regulation of the intracellular balance of NAD and NADP, and is a key enzyme in the biosynthesis of NADP. Catalyzes specifically the phosphorylation on 2'-hydroxyl of the adenosine moiety of NAD to yield NADP.</text>
</comment>
<feature type="binding site" evidence="8">
    <location>
        <begin position="178"/>
        <end position="183"/>
    </location>
    <ligand>
        <name>NAD(+)</name>
        <dbReference type="ChEBI" id="CHEBI:57540"/>
    </ligand>
</feature>
<keyword evidence="4 8" id="KW-0067">ATP-binding</keyword>
<dbReference type="Gene3D" id="3.40.50.10330">
    <property type="entry name" value="Probable inorganic polyphosphate/atp-NAD kinase, domain 1"/>
    <property type="match status" value="1"/>
</dbReference>
<dbReference type="HAMAP" id="MF_00361">
    <property type="entry name" value="NAD_kinase"/>
    <property type="match status" value="1"/>
</dbReference>
<dbReference type="GO" id="GO:0006741">
    <property type="term" value="P:NADP+ biosynthetic process"/>
    <property type="evidence" value="ECO:0007669"/>
    <property type="project" value="UniProtKB-UniRule"/>
</dbReference>
<organism evidence="9 10">
    <name type="scientific">Alicyclobacillus tolerans</name>
    <dbReference type="NCBI Taxonomy" id="90970"/>
    <lineage>
        <taxon>Bacteria</taxon>
        <taxon>Bacillati</taxon>
        <taxon>Bacillota</taxon>
        <taxon>Bacilli</taxon>
        <taxon>Bacillales</taxon>
        <taxon>Alicyclobacillaceae</taxon>
        <taxon>Alicyclobacillus</taxon>
    </lineage>
</organism>
<comment type="subcellular location">
    <subcellularLocation>
        <location evidence="8">Cytoplasm</location>
    </subcellularLocation>
</comment>
<comment type="cofactor">
    <cofactor evidence="8">
        <name>a divalent metal cation</name>
        <dbReference type="ChEBI" id="CHEBI:60240"/>
    </cofactor>
</comment>
<keyword evidence="5 8" id="KW-0521">NADP</keyword>
<dbReference type="GO" id="GO:0003951">
    <property type="term" value="F:NAD+ kinase activity"/>
    <property type="evidence" value="ECO:0007669"/>
    <property type="project" value="UniProtKB-UniRule"/>
</dbReference>
<dbReference type="RefSeq" id="WP_072874199.1">
    <property type="nucleotide sequence ID" value="NZ_FRAF01000013.1"/>
</dbReference>
<dbReference type="InterPro" id="IPR017437">
    <property type="entry name" value="ATP-NAD_kinase_PpnK-typ_C"/>
</dbReference>
<keyword evidence="2 8" id="KW-0547">Nucleotide-binding</keyword>
<proteinExistence type="inferred from homology"/>
<evidence type="ECO:0000313" key="10">
    <source>
        <dbReference type="Proteomes" id="UP000184016"/>
    </source>
</evidence>
<dbReference type="Pfam" id="PF01513">
    <property type="entry name" value="NAD_kinase"/>
    <property type="match status" value="1"/>
</dbReference>